<comment type="caution">
    <text evidence="10">Lacks conserved residue(s) required for the propagation of feature annotation.</text>
</comment>
<evidence type="ECO:0000256" key="7">
    <source>
        <dbReference type="ARBA" id="ARBA00022840"/>
    </source>
</evidence>
<dbReference type="GO" id="GO:0006400">
    <property type="term" value="P:tRNA modification"/>
    <property type="evidence" value="ECO:0007669"/>
    <property type="project" value="TreeGrafter"/>
</dbReference>
<evidence type="ECO:0000256" key="2">
    <source>
        <dbReference type="ARBA" id="ARBA00003213"/>
    </source>
</evidence>
<dbReference type="EC" id="2.5.1.75" evidence="10"/>
<evidence type="ECO:0000256" key="9">
    <source>
        <dbReference type="ARBA" id="ARBA00049563"/>
    </source>
</evidence>
<dbReference type="Proteomes" id="UP000585050">
    <property type="component" value="Unassembled WGS sequence"/>
</dbReference>
<evidence type="ECO:0000256" key="4">
    <source>
        <dbReference type="ARBA" id="ARBA00022679"/>
    </source>
</evidence>
<feature type="binding site" evidence="10">
    <location>
        <begin position="19"/>
        <end position="24"/>
    </location>
    <ligand>
        <name>substrate</name>
    </ligand>
</feature>
<evidence type="ECO:0000256" key="1">
    <source>
        <dbReference type="ARBA" id="ARBA00001946"/>
    </source>
</evidence>
<comment type="caution">
    <text evidence="14">The sequence shown here is derived from an EMBL/GenBank/DDBJ whole genome shotgun (WGS) entry which is preliminary data.</text>
</comment>
<comment type="subunit">
    <text evidence="10">Monomer.</text>
</comment>
<evidence type="ECO:0000256" key="10">
    <source>
        <dbReference type="HAMAP-Rule" id="MF_00185"/>
    </source>
</evidence>
<dbReference type="PANTHER" id="PTHR11088:SF60">
    <property type="entry name" value="TRNA DIMETHYLALLYLTRANSFERASE"/>
    <property type="match status" value="1"/>
</dbReference>
<organism evidence="14 15">
    <name type="scientific">Flammeovirga agarivorans</name>
    <dbReference type="NCBI Taxonomy" id="2726742"/>
    <lineage>
        <taxon>Bacteria</taxon>
        <taxon>Pseudomonadati</taxon>
        <taxon>Bacteroidota</taxon>
        <taxon>Cytophagia</taxon>
        <taxon>Cytophagales</taxon>
        <taxon>Flammeovirgaceae</taxon>
        <taxon>Flammeovirga</taxon>
    </lineage>
</organism>
<feature type="binding site" evidence="10">
    <location>
        <begin position="17"/>
        <end position="24"/>
    </location>
    <ligand>
        <name>ATP</name>
        <dbReference type="ChEBI" id="CHEBI:30616"/>
    </ligand>
</feature>
<sequence length="319" mass="37279">MSQEKSLNNTPLIVITGPTASGKTSLATHLSSQIGGEVISADSRQVFKGMDIGTGKDLSEYKIKGKDIPYHLIDICEPGEDFNLYLFQKLYAESVDTILKNNHIPILCGGTGLYIEAVTLDGYDEVWIPRNEALRSEWENQSLEDMQKFYLELVPNKKKQLEGIGHRARSLMRAIEIEYFLKYKPETHYKPVEFKNLPTFNFAINIDRDTRWSKIERRLNERLEEGMIDEVKSLLERIESGKLKSYGLEYRHITEYLEGEITYDEMREVLLKSIQQFSKRQMTWFRRMEKKTKINWMPVEWELERKIEFVKATINSSSK</sequence>
<keyword evidence="15" id="KW-1185">Reference proteome</keyword>
<feature type="site" description="Interaction with substrate tRNA" evidence="10">
    <location>
        <position position="111"/>
    </location>
</feature>
<feature type="region of interest" description="Interaction with substrate tRNA" evidence="10">
    <location>
        <begin position="42"/>
        <end position="45"/>
    </location>
</feature>
<evidence type="ECO:0000256" key="8">
    <source>
        <dbReference type="ARBA" id="ARBA00022842"/>
    </source>
</evidence>
<keyword evidence="7 10" id="KW-0067">ATP-binding</keyword>
<dbReference type="GO" id="GO:0005524">
    <property type="term" value="F:ATP binding"/>
    <property type="evidence" value="ECO:0007669"/>
    <property type="project" value="UniProtKB-UniRule"/>
</dbReference>
<evidence type="ECO:0000256" key="6">
    <source>
        <dbReference type="ARBA" id="ARBA00022741"/>
    </source>
</evidence>
<dbReference type="Gene3D" id="3.40.50.300">
    <property type="entry name" value="P-loop containing nucleotide triphosphate hydrolases"/>
    <property type="match status" value="1"/>
</dbReference>
<comment type="function">
    <text evidence="2 10 12">Catalyzes the transfer of a dimethylallyl group onto the adenine at position 37 in tRNAs that read codons beginning with uridine, leading to the formation of N6-(dimethylallyl)adenosine (i(6)A).</text>
</comment>
<accession>A0A7X8SLW0</accession>
<evidence type="ECO:0000256" key="11">
    <source>
        <dbReference type="RuleBase" id="RU003783"/>
    </source>
</evidence>
<gene>
    <name evidence="10 14" type="primary">miaA</name>
    <name evidence="14" type="ORF">HGP29_15185</name>
</gene>
<dbReference type="PANTHER" id="PTHR11088">
    <property type="entry name" value="TRNA DIMETHYLALLYLTRANSFERASE"/>
    <property type="match status" value="1"/>
</dbReference>
<proteinExistence type="inferred from homology"/>
<dbReference type="HAMAP" id="MF_00185">
    <property type="entry name" value="IPP_trans"/>
    <property type="match status" value="1"/>
</dbReference>
<comment type="similarity">
    <text evidence="3 10 13">Belongs to the IPP transferase family.</text>
</comment>
<evidence type="ECO:0000256" key="13">
    <source>
        <dbReference type="RuleBase" id="RU003785"/>
    </source>
</evidence>
<comment type="cofactor">
    <cofactor evidence="1 10">
        <name>Mg(2+)</name>
        <dbReference type="ChEBI" id="CHEBI:18420"/>
    </cofactor>
</comment>
<dbReference type="Gene3D" id="1.10.287.890">
    <property type="entry name" value="Crystal structure of tRNA isopentenylpyrophosphate transferase (bh2366) domain"/>
    <property type="match status" value="1"/>
</dbReference>
<evidence type="ECO:0000256" key="3">
    <source>
        <dbReference type="ARBA" id="ARBA00005842"/>
    </source>
</evidence>
<dbReference type="AlphaFoldDB" id="A0A7X8SLW0"/>
<evidence type="ECO:0000313" key="14">
    <source>
        <dbReference type="EMBL" id="NLR92560.1"/>
    </source>
</evidence>
<dbReference type="RefSeq" id="WP_168883268.1">
    <property type="nucleotide sequence ID" value="NZ_JABAIL010000004.1"/>
</dbReference>
<feature type="site" description="Interaction with substrate tRNA" evidence="10">
    <location>
        <position position="135"/>
    </location>
</feature>
<protein>
    <recommendedName>
        <fullName evidence="10">tRNA dimethylallyltransferase</fullName>
        <ecNumber evidence="10">2.5.1.75</ecNumber>
    </recommendedName>
    <alternativeName>
        <fullName evidence="10">Dimethylallyl diphosphate:tRNA dimethylallyltransferase</fullName>
        <shortName evidence="10">DMAPP:tRNA dimethylallyltransferase</shortName>
        <shortName evidence="10">DMATase</shortName>
    </alternativeName>
    <alternativeName>
        <fullName evidence="10">Isopentenyl-diphosphate:tRNA isopentenyltransferase</fullName>
        <shortName evidence="10">IPP transferase</shortName>
        <shortName evidence="10">IPPT</shortName>
        <shortName evidence="10">IPTase</shortName>
    </alternativeName>
</protein>
<dbReference type="SUPFAM" id="SSF52540">
    <property type="entry name" value="P-loop containing nucleoside triphosphate hydrolases"/>
    <property type="match status" value="2"/>
</dbReference>
<name>A0A7X8SLW0_9BACT</name>
<keyword evidence="8 10" id="KW-0460">Magnesium</keyword>
<dbReference type="InterPro" id="IPR027417">
    <property type="entry name" value="P-loop_NTPase"/>
</dbReference>
<dbReference type="GO" id="GO:0052381">
    <property type="term" value="F:tRNA dimethylallyltransferase activity"/>
    <property type="evidence" value="ECO:0007669"/>
    <property type="project" value="UniProtKB-UniRule"/>
</dbReference>
<dbReference type="InterPro" id="IPR018022">
    <property type="entry name" value="IPT"/>
</dbReference>
<keyword evidence="6 10" id="KW-0547">Nucleotide-binding</keyword>
<comment type="catalytic activity">
    <reaction evidence="9 10 11">
        <text>adenosine(37) in tRNA + dimethylallyl diphosphate = N(6)-dimethylallyladenosine(37) in tRNA + diphosphate</text>
        <dbReference type="Rhea" id="RHEA:26482"/>
        <dbReference type="Rhea" id="RHEA-COMP:10162"/>
        <dbReference type="Rhea" id="RHEA-COMP:10375"/>
        <dbReference type="ChEBI" id="CHEBI:33019"/>
        <dbReference type="ChEBI" id="CHEBI:57623"/>
        <dbReference type="ChEBI" id="CHEBI:74411"/>
        <dbReference type="ChEBI" id="CHEBI:74415"/>
        <dbReference type="EC" id="2.5.1.75"/>
    </reaction>
</comment>
<dbReference type="NCBIfam" id="TIGR00174">
    <property type="entry name" value="miaA"/>
    <property type="match status" value="1"/>
</dbReference>
<dbReference type="EMBL" id="JABAIL010000004">
    <property type="protein sequence ID" value="NLR92560.1"/>
    <property type="molecule type" value="Genomic_DNA"/>
</dbReference>
<keyword evidence="5 10" id="KW-0819">tRNA processing</keyword>
<dbReference type="Pfam" id="PF01715">
    <property type="entry name" value="IPPT"/>
    <property type="match status" value="1"/>
</dbReference>
<reference evidence="14 15" key="1">
    <citation type="submission" date="2020-04" db="EMBL/GenBank/DDBJ databases">
        <title>Flammeovirga sp. SR4, a novel species isolated from seawater.</title>
        <authorList>
            <person name="Wang X."/>
        </authorList>
    </citation>
    <scope>NUCLEOTIDE SEQUENCE [LARGE SCALE GENOMIC DNA]</scope>
    <source>
        <strain evidence="14 15">SR4</strain>
    </source>
</reference>
<keyword evidence="4 10" id="KW-0808">Transferase</keyword>
<dbReference type="InterPro" id="IPR039657">
    <property type="entry name" value="Dimethylallyltransferase"/>
</dbReference>
<evidence type="ECO:0000256" key="5">
    <source>
        <dbReference type="ARBA" id="ARBA00022694"/>
    </source>
</evidence>
<evidence type="ECO:0000313" key="15">
    <source>
        <dbReference type="Proteomes" id="UP000585050"/>
    </source>
</evidence>
<evidence type="ECO:0000256" key="12">
    <source>
        <dbReference type="RuleBase" id="RU003784"/>
    </source>
</evidence>